<sequence length="142" mass="14374">MQLSSFLALAAAALSAVAAYPQQPQPQCSGNDAICPNNQDGVSSTYLQCNSWSQQYVSVDCGAGLVCFASPTTPGTVSCAPPSSGGVPSAGTCSGHEAKCANPGASGDYFSCESWSGQYVKSYCPAGLICYDKSSGTSVDCL</sequence>
<protein>
    <submittedName>
        <fullName evidence="2">Uncharacterized protein</fullName>
    </submittedName>
</protein>
<feature type="signal peptide" evidence="1">
    <location>
        <begin position="1"/>
        <end position="19"/>
    </location>
</feature>
<evidence type="ECO:0000313" key="3">
    <source>
        <dbReference type="Proteomes" id="UP001151516"/>
    </source>
</evidence>
<keyword evidence="3" id="KW-1185">Reference proteome</keyword>
<accession>A0A9W8GSD9</accession>
<reference evidence="2" key="1">
    <citation type="submission" date="2022-07" db="EMBL/GenBank/DDBJ databases">
        <title>Phylogenomic reconstructions and comparative analyses of Kickxellomycotina fungi.</title>
        <authorList>
            <person name="Reynolds N.K."/>
            <person name="Stajich J.E."/>
            <person name="Barry K."/>
            <person name="Grigoriev I.V."/>
            <person name="Crous P."/>
            <person name="Smith M.E."/>
        </authorList>
    </citation>
    <scope>NUCLEOTIDE SEQUENCE</scope>
    <source>
        <strain evidence="2">CBS 109367</strain>
    </source>
</reference>
<dbReference type="EMBL" id="JANBTX010000005">
    <property type="protein sequence ID" value="KAJ2690978.1"/>
    <property type="molecule type" value="Genomic_DNA"/>
</dbReference>
<keyword evidence="1" id="KW-0732">Signal</keyword>
<feature type="chain" id="PRO_5040766919" evidence="1">
    <location>
        <begin position="20"/>
        <end position="142"/>
    </location>
</feature>
<proteinExistence type="predicted"/>
<evidence type="ECO:0000256" key="1">
    <source>
        <dbReference type="SAM" id="SignalP"/>
    </source>
</evidence>
<name>A0A9W8GSD9_9FUNG</name>
<gene>
    <name evidence="2" type="ORF">IWW39_000337</name>
</gene>
<dbReference type="Proteomes" id="UP001151516">
    <property type="component" value="Unassembled WGS sequence"/>
</dbReference>
<comment type="caution">
    <text evidence="2">The sequence shown here is derived from an EMBL/GenBank/DDBJ whole genome shotgun (WGS) entry which is preliminary data.</text>
</comment>
<dbReference type="AlphaFoldDB" id="A0A9W8GSD9"/>
<organism evidence="2 3">
    <name type="scientific">Coemansia spiralis</name>
    <dbReference type="NCBI Taxonomy" id="417178"/>
    <lineage>
        <taxon>Eukaryota</taxon>
        <taxon>Fungi</taxon>
        <taxon>Fungi incertae sedis</taxon>
        <taxon>Zoopagomycota</taxon>
        <taxon>Kickxellomycotina</taxon>
        <taxon>Kickxellomycetes</taxon>
        <taxon>Kickxellales</taxon>
        <taxon>Kickxellaceae</taxon>
        <taxon>Coemansia</taxon>
    </lineage>
</organism>
<dbReference type="OrthoDB" id="5517728at2759"/>
<evidence type="ECO:0000313" key="2">
    <source>
        <dbReference type="EMBL" id="KAJ2690978.1"/>
    </source>
</evidence>